<feature type="domain" description="AB hydrolase-1" evidence="2">
    <location>
        <begin position="18"/>
        <end position="248"/>
    </location>
</feature>
<evidence type="ECO:0000313" key="4">
    <source>
        <dbReference type="Proteomes" id="UP000436016"/>
    </source>
</evidence>
<accession>A0A6B0TQK0</accession>
<dbReference type="PANTHER" id="PTHR46118:SF4">
    <property type="entry name" value="PROTEIN ABHD11"/>
    <property type="match status" value="1"/>
</dbReference>
<name>A0A6B0TQK0_9RHOB</name>
<evidence type="ECO:0000313" key="3">
    <source>
        <dbReference type="EMBL" id="MXU64048.1"/>
    </source>
</evidence>
<proteinExistence type="predicted"/>
<dbReference type="GO" id="GO:0016787">
    <property type="term" value="F:hydrolase activity"/>
    <property type="evidence" value="ECO:0007669"/>
    <property type="project" value="UniProtKB-KW"/>
</dbReference>
<comment type="caution">
    <text evidence="3">The sequence shown here is derived from an EMBL/GenBank/DDBJ whole genome shotgun (WGS) entry which is preliminary data.</text>
</comment>
<dbReference type="Proteomes" id="UP000436016">
    <property type="component" value="Unassembled WGS sequence"/>
</dbReference>
<dbReference type="AlphaFoldDB" id="A0A6B0TQK0"/>
<dbReference type="RefSeq" id="WP_160851097.1">
    <property type="nucleotide sequence ID" value="NZ_WUWG01000001.1"/>
</dbReference>
<dbReference type="PANTHER" id="PTHR46118">
    <property type="entry name" value="PROTEIN ABHD11"/>
    <property type="match status" value="1"/>
</dbReference>
<reference evidence="3 4" key="1">
    <citation type="submission" date="2019-12" db="EMBL/GenBank/DDBJ databases">
        <title>Strain KN286 was isolated from seawater, which was collected from Caroline Seamount in the tropical western Pacific.</title>
        <authorList>
            <person name="Wang Q."/>
        </authorList>
    </citation>
    <scope>NUCLEOTIDE SEQUENCE [LARGE SCALE GENOMIC DNA]</scope>
    <source>
        <strain evidence="3 4">KN286</strain>
    </source>
</reference>
<protein>
    <submittedName>
        <fullName evidence="3">Alpha/beta fold hydrolase</fullName>
    </submittedName>
</protein>
<sequence length="260" mass="27902">MTELLERVRAGEGQGKPLVIAHGLFGSARNWGVLSKRLSDLQPTVTVDMRNHGQSFHAADNDYPSMAADLGAVIAAEGGRADLLGHSMGGKAAMVLALQAPEAVDRLIVADIAPVAYGHSQRHLIAAMRAVDLSRVSRRSDADAQLQDSVPEPGVRAFLLQSLDLGEGGPRWRFNLDALDRDMDLITGFPEVSGRFDGPTLFLSGGASDYVADDHRAKILDLFPNASFKAMPGLGHWLHAEDPRGFEAEVRAFLSDTPDG</sequence>
<keyword evidence="4" id="KW-1185">Reference proteome</keyword>
<dbReference type="EMBL" id="WUWG01000001">
    <property type="protein sequence ID" value="MXU64048.1"/>
    <property type="molecule type" value="Genomic_DNA"/>
</dbReference>
<dbReference type="Gene3D" id="3.40.50.1820">
    <property type="entry name" value="alpha/beta hydrolase"/>
    <property type="match status" value="1"/>
</dbReference>
<dbReference type="InterPro" id="IPR029058">
    <property type="entry name" value="AB_hydrolase_fold"/>
</dbReference>
<keyword evidence="1 3" id="KW-0378">Hydrolase</keyword>
<evidence type="ECO:0000256" key="1">
    <source>
        <dbReference type="ARBA" id="ARBA00022801"/>
    </source>
</evidence>
<organism evidence="3 4">
    <name type="scientific">Oceanomicrobium pacificus</name>
    <dbReference type="NCBI Taxonomy" id="2692916"/>
    <lineage>
        <taxon>Bacteria</taxon>
        <taxon>Pseudomonadati</taxon>
        <taxon>Pseudomonadota</taxon>
        <taxon>Alphaproteobacteria</taxon>
        <taxon>Rhodobacterales</taxon>
        <taxon>Paracoccaceae</taxon>
        <taxon>Oceanomicrobium</taxon>
    </lineage>
</organism>
<dbReference type="InterPro" id="IPR000073">
    <property type="entry name" value="AB_hydrolase_1"/>
</dbReference>
<dbReference type="SUPFAM" id="SSF53474">
    <property type="entry name" value="alpha/beta-Hydrolases"/>
    <property type="match status" value="1"/>
</dbReference>
<dbReference type="Pfam" id="PF12697">
    <property type="entry name" value="Abhydrolase_6"/>
    <property type="match status" value="1"/>
</dbReference>
<evidence type="ECO:0000259" key="2">
    <source>
        <dbReference type="Pfam" id="PF12697"/>
    </source>
</evidence>
<gene>
    <name evidence="3" type="ORF">GSH16_01215</name>
</gene>